<name>A0A5B6VY44_9ROSI</name>
<dbReference type="Proteomes" id="UP000325315">
    <property type="component" value="Unassembled WGS sequence"/>
</dbReference>
<organism evidence="2 3">
    <name type="scientific">Gossypium australe</name>
    <dbReference type="NCBI Taxonomy" id="47621"/>
    <lineage>
        <taxon>Eukaryota</taxon>
        <taxon>Viridiplantae</taxon>
        <taxon>Streptophyta</taxon>
        <taxon>Embryophyta</taxon>
        <taxon>Tracheophyta</taxon>
        <taxon>Spermatophyta</taxon>
        <taxon>Magnoliopsida</taxon>
        <taxon>eudicotyledons</taxon>
        <taxon>Gunneridae</taxon>
        <taxon>Pentapetalae</taxon>
        <taxon>rosids</taxon>
        <taxon>malvids</taxon>
        <taxon>Malvales</taxon>
        <taxon>Malvaceae</taxon>
        <taxon>Malvoideae</taxon>
        <taxon>Gossypium</taxon>
    </lineage>
</organism>
<comment type="caution">
    <text evidence="2">The sequence shown here is derived from an EMBL/GenBank/DDBJ whole genome shotgun (WGS) entry which is preliminary data.</text>
</comment>
<evidence type="ECO:0000313" key="3">
    <source>
        <dbReference type="Proteomes" id="UP000325315"/>
    </source>
</evidence>
<dbReference type="OrthoDB" id="1723222at2759"/>
<reference evidence="3" key="1">
    <citation type="journal article" date="2019" name="Plant Biotechnol. J.">
        <title>Genome sequencing of the Australian wild diploid species Gossypium australe highlights disease resistance and delayed gland morphogenesis.</title>
        <authorList>
            <person name="Cai Y."/>
            <person name="Cai X."/>
            <person name="Wang Q."/>
            <person name="Wang P."/>
            <person name="Zhang Y."/>
            <person name="Cai C."/>
            <person name="Xu Y."/>
            <person name="Wang K."/>
            <person name="Zhou Z."/>
            <person name="Wang C."/>
            <person name="Geng S."/>
            <person name="Li B."/>
            <person name="Dong Q."/>
            <person name="Hou Y."/>
            <person name="Wang H."/>
            <person name="Ai P."/>
            <person name="Liu Z."/>
            <person name="Yi F."/>
            <person name="Sun M."/>
            <person name="An G."/>
            <person name="Cheng J."/>
            <person name="Zhang Y."/>
            <person name="Shi Q."/>
            <person name="Xie Y."/>
            <person name="Shi X."/>
            <person name="Chang Y."/>
            <person name="Huang F."/>
            <person name="Chen Y."/>
            <person name="Hong S."/>
            <person name="Mi L."/>
            <person name="Sun Q."/>
            <person name="Zhang L."/>
            <person name="Zhou B."/>
            <person name="Peng R."/>
            <person name="Zhang X."/>
            <person name="Liu F."/>
        </authorList>
    </citation>
    <scope>NUCLEOTIDE SEQUENCE [LARGE SCALE GENOMIC DNA]</scope>
    <source>
        <strain evidence="3">cv. PA1801</strain>
    </source>
</reference>
<gene>
    <name evidence="2" type="ORF">EPI10_024214</name>
</gene>
<sequence length="175" mass="20494">MTVDYVSKWVEAIALPTNDTKPIVIFLIKKYLHRLERWSVTMDLISVELEEFRFMAYENTKMYKERSRLQHDVKIRKREFLKSRCIGPYTINQLTPYGTIEFIGKGGQPFLVNGQRVKHYFRVTINTVVDEKPLQCSALWDFQRINGKSTNTKSDNKEGDQSSDFTTKRNMVGIS</sequence>
<evidence type="ECO:0000313" key="2">
    <source>
        <dbReference type="EMBL" id="KAA3473872.1"/>
    </source>
</evidence>
<feature type="region of interest" description="Disordered" evidence="1">
    <location>
        <begin position="150"/>
        <end position="175"/>
    </location>
</feature>
<protein>
    <submittedName>
        <fullName evidence="2">Protein NYNRIN-like</fullName>
    </submittedName>
</protein>
<dbReference type="AlphaFoldDB" id="A0A5B6VY44"/>
<proteinExistence type="predicted"/>
<evidence type="ECO:0000256" key="1">
    <source>
        <dbReference type="SAM" id="MobiDB-lite"/>
    </source>
</evidence>
<accession>A0A5B6VY44</accession>
<dbReference type="EMBL" id="SMMG02000005">
    <property type="protein sequence ID" value="KAA3473872.1"/>
    <property type="molecule type" value="Genomic_DNA"/>
</dbReference>
<keyword evidence="3" id="KW-1185">Reference proteome</keyword>